<feature type="chain" id="PRO_5001571990" evidence="8">
    <location>
        <begin position="31"/>
        <end position="261"/>
    </location>
</feature>
<dbReference type="AlphaFoldDB" id="A0A059FA69"/>
<feature type="transmembrane region" description="Helical" evidence="7">
    <location>
        <begin position="58"/>
        <end position="91"/>
    </location>
</feature>
<comment type="caution">
    <text evidence="9">The sequence shown here is derived from an EMBL/GenBank/DDBJ whole genome shotgun (WGS) entry which is preliminary data.</text>
</comment>
<dbReference type="eggNOG" id="COG1338">
    <property type="taxonomic scope" value="Bacteria"/>
</dbReference>
<keyword evidence="3" id="KW-1003">Cell membrane</keyword>
<sequence length="261" mass="28123">MILAKAGGGFLRFSILILIAAASLGFAAHAQGAPALDPVPSLNDVLNGNGQGGLSRSVIQLFLLVSVLSLVPAIAMMVTCLPFMVIVFSFMRQAIGVPQAPPNMMIMALAMFLTFFVMEPVFTDAWDSGISPYMDGVLTEEQAWVMTTDPFRTFMTSRTEPETLFVLSDALNRPLAEGEAPSFPLLATGFMLSEVKHAFQIGFVIFLPFMVIDLVVASVLMAVGMMMVPPTVVSLPFKLGFFVLADGWLKITEAILRGYAG</sequence>
<proteinExistence type="inferred from homology"/>
<evidence type="ECO:0000256" key="7">
    <source>
        <dbReference type="SAM" id="Phobius"/>
    </source>
</evidence>
<evidence type="ECO:0000313" key="9">
    <source>
        <dbReference type="EMBL" id="KCZ87461.1"/>
    </source>
</evidence>
<keyword evidence="10" id="KW-1185">Reference proteome</keyword>
<evidence type="ECO:0000256" key="5">
    <source>
        <dbReference type="ARBA" id="ARBA00022989"/>
    </source>
</evidence>
<dbReference type="PANTHER" id="PTHR30587">
    <property type="entry name" value="FLAGELLAR BIOSYNTHETIC PROTEIN FLIP"/>
    <property type="match status" value="1"/>
</dbReference>
<dbReference type="EMBL" id="ARYJ01000008">
    <property type="protein sequence ID" value="KCZ87461.1"/>
    <property type="molecule type" value="Genomic_DNA"/>
</dbReference>
<dbReference type="PANTHER" id="PTHR30587:SF0">
    <property type="entry name" value="FLAGELLAR BIOSYNTHETIC PROTEIN FLIP"/>
    <property type="match status" value="1"/>
</dbReference>
<gene>
    <name evidence="9" type="primary">fliP</name>
    <name evidence="9" type="ORF">HJA_13015</name>
</gene>
<keyword evidence="9" id="KW-0282">Flagellum</keyword>
<evidence type="ECO:0000256" key="6">
    <source>
        <dbReference type="ARBA" id="ARBA00023136"/>
    </source>
</evidence>
<organism evidence="9 10">
    <name type="scientific">Hyphomonas jannaschiana VP2</name>
    <dbReference type="NCBI Taxonomy" id="1280952"/>
    <lineage>
        <taxon>Bacteria</taxon>
        <taxon>Pseudomonadati</taxon>
        <taxon>Pseudomonadota</taxon>
        <taxon>Alphaproteobacteria</taxon>
        <taxon>Hyphomonadales</taxon>
        <taxon>Hyphomonadaceae</taxon>
        <taxon>Hyphomonas</taxon>
    </lineage>
</organism>
<dbReference type="PRINTS" id="PR01302">
    <property type="entry name" value="TYPE3IMPPROT"/>
</dbReference>
<keyword evidence="9" id="KW-0969">Cilium</keyword>
<feature type="transmembrane region" description="Helical" evidence="7">
    <location>
        <begin position="103"/>
        <end position="122"/>
    </location>
</feature>
<dbReference type="PATRIC" id="fig|1280952.3.peg.2603"/>
<feature type="signal peptide" evidence="8">
    <location>
        <begin position="1"/>
        <end position="30"/>
    </location>
</feature>
<keyword evidence="5 7" id="KW-1133">Transmembrane helix</keyword>
<feature type="transmembrane region" description="Helical" evidence="7">
    <location>
        <begin position="201"/>
        <end position="228"/>
    </location>
</feature>
<comment type="subcellular location">
    <subcellularLocation>
        <location evidence="1">Cell membrane</location>
        <topology evidence="1">Multi-pass membrane protein</topology>
    </subcellularLocation>
</comment>
<reference evidence="9 10" key="1">
    <citation type="journal article" date="2014" name="Antonie Van Leeuwenhoek">
        <title>Hyphomonas beringensis sp. nov. and Hyphomonas chukchiensis sp. nov., isolated from surface seawater of the Bering Sea and Chukchi Sea.</title>
        <authorList>
            <person name="Li C."/>
            <person name="Lai Q."/>
            <person name="Li G."/>
            <person name="Dong C."/>
            <person name="Wang J."/>
            <person name="Liao Y."/>
            <person name="Shao Z."/>
        </authorList>
    </citation>
    <scope>NUCLEOTIDE SEQUENCE [LARGE SCALE GENOMIC DNA]</scope>
    <source>
        <strain evidence="9 10">VP2</strain>
    </source>
</reference>
<name>A0A059FA69_9PROT</name>
<evidence type="ECO:0000256" key="4">
    <source>
        <dbReference type="ARBA" id="ARBA00022692"/>
    </source>
</evidence>
<protein>
    <submittedName>
        <fullName evidence="9">Flagellar biosynthesis protein FliP</fullName>
    </submittedName>
</protein>
<comment type="similarity">
    <text evidence="2">Belongs to the FliP/MopC/SpaP family.</text>
</comment>
<evidence type="ECO:0000256" key="3">
    <source>
        <dbReference type="ARBA" id="ARBA00022475"/>
    </source>
</evidence>
<accession>A0A059FA69</accession>
<keyword evidence="6 7" id="KW-0472">Membrane</keyword>
<dbReference type="GO" id="GO:0005886">
    <property type="term" value="C:plasma membrane"/>
    <property type="evidence" value="ECO:0007669"/>
    <property type="project" value="UniProtKB-SubCell"/>
</dbReference>
<evidence type="ECO:0000256" key="1">
    <source>
        <dbReference type="ARBA" id="ARBA00004651"/>
    </source>
</evidence>
<dbReference type="Proteomes" id="UP000024816">
    <property type="component" value="Unassembled WGS sequence"/>
</dbReference>
<dbReference type="InterPro" id="IPR005838">
    <property type="entry name" value="T3SS_IM_P"/>
</dbReference>
<evidence type="ECO:0000256" key="8">
    <source>
        <dbReference type="SAM" id="SignalP"/>
    </source>
</evidence>
<dbReference type="RefSeq" id="WP_035582995.1">
    <property type="nucleotide sequence ID" value="NZ_ARYJ01000008.1"/>
</dbReference>
<dbReference type="STRING" id="1280952.HJA_13015"/>
<keyword evidence="8" id="KW-0732">Signal</keyword>
<keyword evidence="4 7" id="KW-0812">Transmembrane</keyword>
<dbReference type="OrthoDB" id="9805111at2"/>
<dbReference type="GO" id="GO:0009306">
    <property type="term" value="P:protein secretion"/>
    <property type="evidence" value="ECO:0007669"/>
    <property type="project" value="InterPro"/>
</dbReference>
<evidence type="ECO:0000256" key="2">
    <source>
        <dbReference type="ARBA" id="ARBA00006257"/>
    </source>
</evidence>
<keyword evidence="9" id="KW-0966">Cell projection</keyword>
<dbReference type="Pfam" id="PF00813">
    <property type="entry name" value="FliP"/>
    <property type="match status" value="1"/>
</dbReference>
<evidence type="ECO:0000313" key="10">
    <source>
        <dbReference type="Proteomes" id="UP000024816"/>
    </source>
</evidence>